<dbReference type="GeneID" id="92379739"/>
<evidence type="ECO:0000256" key="1">
    <source>
        <dbReference type="ARBA" id="ARBA00004114"/>
    </source>
</evidence>
<reference evidence="17" key="1">
    <citation type="submission" date="2016-09" db="EMBL/GenBank/DDBJ databases">
        <authorList>
            <person name="Hebert L."/>
            <person name="Moumen B."/>
        </authorList>
    </citation>
    <scope>NUCLEOTIDE SEQUENCE [LARGE SCALE GENOMIC DNA]</scope>
    <source>
        <strain evidence="17">OVI</strain>
    </source>
</reference>
<comment type="subcellular location">
    <subcellularLocation>
        <location evidence="3">Cell projection</location>
        <location evidence="3">Cilium</location>
    </subcellularLocation>
    <subcellularLocation>
        <location evidence="1">Cytoplasm</location>
        <location evidence="1">Cytoskeleton</location>
        <location evidence="1">Microtubule organizing center</location>
        <location evidence="1">Centrosome</location>
        <location evidence="1">Centriole</location>
    </subcellularLocation>
    <subcellularLocation>
        <location evidence="2">Nucleus</location>
    </subcellularLocation>
</comment>
<dbReference type="PANTHER" id="PTHR11588">
    <property type="entry name" value="TUBULIN"/>
    <property type="match status" value="1"/>
</dbReference>
<dbReference type="GO" id="GO:0005525">
    <property type="term" value="F:GTP binding"/>
    <property type="evidence" value="ECO:0007669"/>
    <property type="project" value="UniProtKB-UniRule"/>
</dbReference>
<dbReference type="InterPro" id="IPR017975">
    <property type="entry name" value="Tubulin_CS"/>
</dbReference>
<dbReference type="Proteomes" id="UP000195570">
    <property type="component" value="Unassembled WGS sequence"/>
</dbReference>
<evidence type="ECO:0000256" key="10">
    <source>
        <dbReference type="ARBA" id="ARBA00023242"/>
    </source>
</evidence>
<dbReference type="Gene3D" id="3.40.50.1440">
    <property type="entry name" value="Tubulin/FtsZ, GTPase domain"/>
    <property type="match status" value="1"/>
</dbReference>
<dbReference type="Pfam" id="PF00091">
    <property type="entry name" value="Tubulin"/>
    <property type="match status" value="1"/>
</dbReference>
<evidence type="ECO:0000256" key="3">
    <source>
        <dbReference type="ARBA" id="ARBA00004138"/>
    </source>
</evidence>
<feature type="region of interest" description="Disordered" evidence="15">
    <location>
        <begin position="41"/>
        <end position="72"/>
    </location>
</feature>
<organism evidence="17 18">
    <name type="scientific">Trypanosoma equiperdum</name>
    <dbReference type="NCBI Taxonomy" id="5694"/>
    <lineage>
        <taxon>Eukaryota</taxon>
        <taxon>Discoba</taxon>
        <taxon>Euglenozoa</taxon>
        <taxon>Kinetoplastea</taxon>
        <taxon>Metakinetoplastina</taxon>
        <taxon>Trypanosomatida</taxon>
        <taxon>Trypanosomatidae</taxon>
        <taxon>Trypanosoma</taxon>
    </lineage>
</organism>
<feature type="domain" description="Tubulin/FtsZ GTPase" evidence="16">
    <location>
        <begin position="49"/>
        <end position="242"/>
    </location>
</feature>
<name>A0A1G4IA69_TRYEQ</name>
<gene>
    <name evidence="17" type="ORF">TEOVI_000580000</name>
</gene>
<dbReference type="GO" id="GO:0005200">
    <property type="term" value="F:structural constituent of cytoskeleton"/>
    <property type="evidence" value="ECO:0007669"/>
    <property type="project" value="InterPro"/>
</dbReference>
<feature type="compositionally biased region" description="Polar residues" evidence="15">
    <location>
        <begin position="274"/>
        <end position="285"/>
    </location>
</feature>
<dbReference type="GO" id="GO:0005874">
    <property type="term" value="C:microtubule"/>
    <property type="evidence" value="ECO:0007669"/>
    <property type="project" value="UniProtKB-KW"/>
</dbReference>
<dbReference type="GO" id="GO:0005929">
    <property type="term" value="C:cilium"/>
    <property type="evidence" value="ECO:0007669"/>
    <property type="project" value="UniProtKB-SubCell"/>
</dbReference>
<evidence type="ECO:0000256" key="8">
    <source>
        <dbReference type="ARBA" id="ARBA00022794"/>
    </source>
</evidence>
<comment type="function">
    <text evidence="13">Acts as a positive regulator of hedgehog signaling and regulates ciliary function.</text>
</comment>
<evidence type="ECO:0000313" key="17">
    <source>
        <dbReference type="EMBL" id="SCU68819.1"/>
    </source>
</evidence>
<dbReference type="PRINTS" id="PR01224">
    <property type="entry name" value="DELTATUBULIN"/>
</dbReference>
<dbReference type="GO" id="GO:0005814">
    <property type="term" value="C:centriole"/>
    <property type="evidence" value="ECO:0007669"/>
    <property type="project" value="UniProtKB-SubCell"/>
</dbReference>
<dbReference type="SUPFAM" id="SSF52490">
    <property type="entry name" value="Tubulin nucleotide-binding domain-like"/>
    <property type="match status" value="1"/>
</dbReference>
<evidence type="ECO:0000256" key="11">
    <source>
        <dbReference type="ARBA" id="ARBA00023273"/>
    </source>
</evidence>
<protein>
    <recommendedName>
        <fullName evidence="5">Tubulin delta chain</fullName>
    </recommendedName>
    <alternativeName>
        <fullName evidence="12">Delta-tubulin</fullName>
    </alternativeName>
</protein>
<dbReference type="GO" id="GO:0005634">
    <property type="term" value="C:nucleus"/>
    <property type="evidence" value="ECO:0007669"/>
    <property type="project" value="UniProtKB-SubCell"/>
</dbReference>
<evidence type="ECO:0000256" key="5">
    <source>
        <dbReference type="ARBA" id="ARBA00014184"/>
    </source>
</evidence>
<evidence type="ECO:0000256" key="7">
    <source>
        <dbReference type="ARBA" id="ARBA00022741"/>
    </source>
</evidence>
<keyword evidence="18" id="KW-1185">Reference proteome</keyword>
<accession>A0A1G4IA69</accession>
<dbReference type="CDD" id="cd02189">
    <property type="entry name" value="delta_zeta_tubulin-like"/>
    <property type="match status" value="1"/>
</dbReference>
<dbReference type="GO" id="GO:0030030">
    <property type="term" value="P:cell projection organization"/>
    <property type="evidence" value="ECO:0007669"/>
    <property type="project" value="UniProtKB-KW"/>
</dbReference>
<evidence type="ECO:0000313" key="18">
    <source>
        <dbReference type="Proteomes" id="UP000195570"/>
    </source>
</evidence>
<dbReference type="EMBL" id="CZPT02001078">
    <property type="protein sequence ID" value="SCU68819.1"/>
    <property type="molecule type" value="Genomic_DNA"/>
</dbReference>
<keyword evidence="7 14" id="KW-0547">Nucleotide-binding</keyword>
<feature type="region of interest" description="Disordered" evidence="15">
    <location>
        <begin position="263"/>
        <end position="285"/>
    </location>
</feature>
<dbReference type="PRINTS" id="PR01161">
    <property type="entry name" value="TUBULIN"/>
</dbReference>
<dbReference type="InterPro" id="IPR003008">
    <property type="entry name" value="Tubulin_FtsZ_GTPase"/>
</dbReference>
<evidence type="ECO:0000256" key="14">
    <source>
        <dbReference type="RuleBase" id="RU000352"/>
    </source>
</evidence>
<dbReference type="InterPro" id="IPR036525">
    <property type="entry name" value="Tubulin/FtsZ_GTPase_sf"/>
</dbReference>
<evidence type="ECO:0000256" key="13">
    <source>
        <dbReference type="ARBA" id="ARBA00046149"/>
    </source>
</evidence>
<proteinExistence type="inferred from homology"/>
<dbReference type="InterPro" id="IPR000217">
    <property type="entry name" value="Tubulin"/>
</dbReference>
<evidence type="ECO:0000256" key="6">
    <source>
        <dbReference type="ARBA" id="ARBA00022701"/>
    </source>
</evidence>
<dbReference type="InterPro" id="IPR002967">
    <property type="entry name" value="Delta_tubulin"/>
</dbReference>
<keyword evidence="6 14" id="KW-0493">Microtubule</keyword>
<evidence type="ECO:0000259" key="16">
    <source>
        <dbReference type="SMART" id="SM00864"/>
    </source>
</evidence>
<dbReference type="PROSITE" id="PS00227">
    <property type="entry name" value="TUBULIN"/>
    <property type="match status" value="1"/>
</dbReference>
<keyword evidence="8" id="KW-0970">Cilium biogenesis/degradation</keyword>
<comment type="caution">
    <text evidence="17">The sequence shown here is derived from an EMBL/GenBank/DDBJ whole genome shotgun (WGS) entry which is preliminary data.</text>
</comment>
<keyword evidence="11" id="KW-0966">Cell projection</keyword>
<keyword evidence="9 14" id="KW-0342">GTP-binding</keyword>
<comment type="similarity">
    <text evidence="4 14">Belongs to the tubulin family.</text>
</comment>
<dbReference type="GO" id="GO:0007017">
    <property type="term" value="P:microtubule-based process"/>
    <property type="evidence" value="ECO:0007669"/>
    <property type="project" value="InterPro"/>
</dbReference>
<evidence type="ECO:0000256" key="2">
    <source>
        <dbReference type="ARBA" id="ARBA00004123"/>
    </source>
</evidence>
<dbReference type="SMART" id="SM00864">
    <property type="entry name" value="Tubulin"/>
    <property type="match status" value="1"/>
</dbReference>
<dbReference type="AlphaFoldDB" id="A0A1G4IA69"/>
<evidence type="ECO:0000256" key="12">
    <source>
        <dbReference type="ARBA" id="ARBA00030594"/>
    </source>
</evidence>
<dbReference type="RefSeq" id="XP_067079899.1">
    <property type="nucleotide sequence ID" value="XM_067223798.1"/>
</dbReference>
<sequence>MACVHVLVGQCGNQLGAHFLTALTDEARRCSDEDYASQISADHFRPAPTQKGIRRGGVSNGNSGHHDEPPLPRSVMIDMEPKVVESVVTGVNDGGAFQVRAEQCVTRDEGSGNNWAFGYYEQGRSRCDEIVESLRRQSEARGAAHSFHIVHSVAGGTGSGVGCLVSDAIRVEFPRALLLHTAVWPFATGEVVTQWYNCVLAMSALRESADAVFVAHNDDFDVSARPLQKAVNGRTSEVSFDTINHEIGRLLLDLHLPKKLYPVPSTAPEKKPHPQSTFPASRTTSSTGAMASLRCGGLTDVVEAVALDPALKFFSGLALPVTPPDNRVVAPEATSWYPLLCEASRRTRELFVPAPSGDNNTSNNLSTAFIEQRPLLWSLRGPAACSEGLAHLREVLSRSTPTPDGRELYVPPSALLLHEERLLGRRAHVSVFGPTHNIGLRLASALERAEDLLRVSAYVHHFSRYGVGEEELRDAVVRMWDTAAAYGAA</sequence>
<evidence type="ECO:0000256" key="4">
    <source>
        <dbReference type="ARBA" id="ARBA00009636"/>
    </source>
</evidence>
<evidence type="ECO:0000256" key="9">
    <source>
        <dbReference type="ARBA" id="ARBA00023134"/>
    </source>
</evidence>
<keyword evidence="10" id="KW-0539">Nucleus</keyword>
<dbReference type="VEuPathDB" id="TriTrypDB:TEOVI_000580000"/>
<evidence type="ECO:0000256" key="15">
    <source>
        <dbReference type="SAM" id="MobiDB-lite"/>
    </source>
</evidence>